<accession>A0AAW9RXA0</accession>
<evidence type="ECO:0000256" key="1">
    <source>
        <dbReference type="ARBA" id="ARBA00004196"/>
    </source>
</evidence>
<dbReference type="InterPro" id="IPR025997">
    <property type="entry name" value="SBP_2_dom"/>
</dbReference>
<evidence type="ECO:0000259" key="5">
    <source>
        <dbReference type="Pfam" id="PF13407"/>
    </source>
</evidence>
<comment type="similarity">
    <text evidence="2">Belongs to the bacterial solute-binding protein 2 family.</text>
</comment>
<reference evidence="6 7" key="1">
    <citation type="submission" date="2024-02" db="EMBL/GenBank/DDBJ databases">
        <title>Genome analysis and characterization of Microbaculum marinisediminis sp. nov., isolated from marine sediment.</title>
        <authorList>
            <person name="Du Z.-J."/>
            <person name="Ye Y.-Q."/>
            <person name="Zhang Z.-R."/>
            <person name="Yuan S.-M."/>
            <person name="Zhang X.-Y."/>
        </authorList>
    </citation>
    <scope>NUCLEOTIDE SEQUENCE [LARGE SCALE GENOMIC DNA]</scope>
    <source>
        <strain evidence="6 7">SDUM1044001</strain>
    </source>
</reference>
<dbReference type="CDD" id="cd19998">
    <property type="entry name" value="PBP1_ABC_sugar_binding-like"/>
    <property type="match status" value="1"/>
</dbReference>
<dbReference type="AlphaFoldDB" id="A0AAW9RXA0"/>
<feature type="chain" id="PRO_5043567029" evidence="4">
    <location>
        <begin position="30"/>
        <end position="380"/>
    </location>
</feature>
<feature type="signal peptide" evidence="4">
    <location>
        <begin position="1"/>
        <end position="29"/>
    </location>
</feature>
<dbReference type="Pfam" id="PF13407">
    <property type="entry name" value="Peripla_BP_4"/>
    <property type="match status" value="1"/>
</dbReference>
<organism evidence="6 7">
    <name type="scientific">Microbaculum marinum</name>
    <dbReference type="NCBI Taxonomy" id="1764581"/>
    <lineage>
        <taxon>Bacteria</taxon>
        <taxon>Pseudomonadati</taxon>
        <taxon>Pseudomonadota</taxon>
        <taxon>Alphaproteobacteria</taxon>
        <taxon>Hyphomicrobiales</taxon>
        <taxon>Tepidamorphaceae</taxon>
        <taxon>Microbaculum</taxon>
    </lineage>
</organism>
<dbReference type="GO" id="GO:0030246">
    <property type="term" value="F:carbohydrate binding"/>
    <property type="evidence" value="ECO:0007669"/>
    <property type="project" value="UniProtKB-ARBA"/>
</dbReference>
<sequence>MKIVSKLIRYAAAGAVAAGMAVAAHGAHAQDNDKYKIFLSMSYIGNDWQAEAANMVKAMAAHDSMKDKVDLQVQVAGPNAQRQIQQINAMVQAGADAIIVFPISPTALNSVVKNACAKGVIVIAYDAEITEECAYNVHIDQEEAGRVTAEWLVEQLDGKGDIVILTGVPGTSVDTLRTKAAKEVFAKHPDINIVGEAVGMWSQAVTRTELSKILATRDWDDIDGLWLQVGCYTANAMQLEAGKTAEELIPCAGEGANGGRIQMLPTDTEVEGAASPYAPLNAPRISYASPPYSGGLALKLAVEKLDGKEIEKTTILPLPIVTNETIKLCKEGTWQEMKDGCNAFLPSIVVNPGWFASIFSEETPEIGLNAALVGQPEIQE</sequence>
<comment type="caution">
    <text evidence="6">The sequence shown here is derived from an EMBL/GenBank/DDBJ whole genome shotgun (WGS) entry which is preliminary data.</text>
</comment>
<evidence type="ECO:0000256" key="4">
    <source>
        <dbReference type="SAM" id="SignalP"/>
    </source>
</evidence>
<dbReference type="Gene3D" id="3.40.50.2300">
    <property type="match status" value="2"/>
</dbReference>
<dbReference type="EMBL" id="JAZHOF010000008">
    <property type="protein sequence ID" value="MEJ8573508.1"/>
    <property type="molecule type" value="Genomic_DNA"/>
</dbReference>
<dbReference type="Proteomes" id="UP001378188">
    <property type="component" value="Unassembled WGS sequence"/>
</dbReference>
<evidence type="ECO:0000313" key="6">
    <source>
        <dbReference type="EMBL" id="MEJ8573508.1"/>
    </source>
</evidence>
<dbReference type="InterPro" id="IPR028082">
    <property type="entry name" value="Peripla_BP_I"/>
</dbReference>
<proteinExistence type="inferred from homology"/>
<dbReference type="PANTHER" id="PTHR46847">
    <property type="entry name" value="D-ALLOSE-BINDING PERIPLASMIC PROTEIN-RELATED"/>
    <property type="match status" value="1"/>
</dbReference>
<dbReference type="SUPFAM" id="SSF53822">
    <property type="entry name" value="Periplasmic binding protein-like I"/>
    <property type="match status" value="1"/>
</dbReference>
<gene>
    <name evidence="6" type="ORF">V3328_18610</name>
</gene>
<comment type="subcellular location">
    <subcellularLocation>
        <location evidence="1">Cell envelope</location>
    </subcellularLocation>
</comment>
<name>A0AAW9RXA0_9HYPH</name>
<evidence type="ECO:0000313" key="7">
    <source>
        <dbReference type="Proteomes" id="UP001378188"/>
    </source>
</evidence>
<protein>
    <submittedName>
        <fullName evidence="6">Sugar ABC transporter substrate-binding protein</fullName>
    </submittedName>
</protein>
<dbReference type="PANTHER" id="PTHR46847:SF1">
    <property type="entry name" value="D-ALLOSE-BINDING PERIPLASMIC PROTEIN-RELATED"/>
    <property type="match status" value="1"/>
</dbReference>
<evidence type="ECO:0000256" key="2">
    <source>
        <dbReference type="ARBA" id="ARBA00007639"/>
    </source>
</evidence>
<keyword evidence="3 4" id="KW-0732">Signal</keyword>
<dbReference type="GO" id="GO:0030313">
    <property type="term" value="C:cell envelope"/>
    <property type="evidence" value="ECO:0007669"/>
    <property type="project" value="UniProtKB-SubCell"/>
</dbReference>
<dbReference type="RefSeq" id="WP_340331211.1">
    <property type="nucleotide sequence ID" value="NZ_JAZHOF010000008.1"/>
</dbReference>
<keyword evidence="7" id="KW-1185">Reference proteome</keyword>
<evidence type="ECO:0000256" key="3">
    <source>
        <dbReference type="ARBA" id="ARBA00022729"/>
    </source>
</evidence>
<feature type="domain" description="Periplasmic binding protein" evidence="5">
    <location>
        <begin position="37"/>
        <end position="308"/>
    </location>
</feature>